<evidence type="ECO:0000256" key="5">
    <source>
        <dbReference type="SAM" id="MobiDB-lite"/>
    </source>
</evidence>
<evidence type="ECO:0000259" key="6">
    <source>
        <dbReference type="SMART" id="SM00739"/>
    </source>
</evidence>
<dbReference type="InterPro" id="IPR014722">
    <property type="entry name" value="Rib_uL2_dom2"/>
</dbReference>
<name>A0A9W8L3S4_9FUNG</name>
<dbReference type="GO" id="GO:0003723">
    <property type="term" value="F:RNA binding"/>
    <property type="evidence" value="ECO:0007669"/>
    <property type="project" value="InterPro"/>
</dbReference>
<dbReference type="GO" id="GO:1990904">
    <property type="term" value="C:ribonucleoprotein complex"/>
    <property type="evidence" value="ECO:0007669"/>
    <property type="project" value="UniProtKB-KW"/>
</dbReference>
<keyword evidence="3 4" id="KW-0687">Ribonucleoprotein</keyword>
<protein>
    <recommendedName>
        <fullName evidence="6">KOW domain-containing protein</fullName>
    </recommendedName>
</protein>
<dbReference type="EMBL" id="JANBTX010000130">
    <property type="protein sequence ID" value="KAJ2685908.1"/>
    <property type="molecule type" value="Genomic_DNA"/>
</dbReference>
<keyword evidence="2 4" id="KW-0689">Ribosomal protein</keyword>
<dbReference type="GO" id="GO:0003735">
    <property type="term" value="F:structural constituent of ribosome"/>
    <property type="evidence" value="ECO:0007669"/>
    <property type="project" value="InterPro"/>
</dbReference>
<organism evidence="7 8">
    <name type="scientific">Coemansia spiralis</name>
    <dbReference type="NCBI Taxonomy" id="417178"/>
    <lineage>
        <taxon>Eukaryota</taxon>
        <taxon>Fungi</taxon>
        <taxon>Fungi incertae sedis</taxon>
        <taxon>Zoopagomycota</taxon>
        <taxon>Kickxellomycotina</taxon>
        <taxon>Kickxellomycetes</taxon>
        <taxon>Kickxellales</taxon>
        <taxon>Kickxellaceae</taxon>
        <taxon>Coemansia</taxon>
    </lineage>
</organism>
<comment type="similarity">
    <text evidence="1 4">Belongs to the universal ribosomal protein uL24 family.</text>
</comment>
<dbReference type="InterPro" id="IPR057264">
    <property type="entry name" value="Ribosomal_uL24_C"/>
</dbReference>
<dbReference type="AlphaFoldDB" id="A0A9W8L3S4"/>
<feature type="domain" description="KOW" evidence="6">
    <location>
        <begin position="32"/>
        <end position="59"/>
    </location>
</feature>
<comment type="caution">
    <text evidence="7">The sequence shown here is derived from an EMBL/GenBank/DDBJ whole genome shotgun (WGS) entry which is preliminary data.</text>
</comment>
<dbReference type="InterPro" id="IPR008991">
    <property type="entry name" value="Translation_prot_SH3-like_sf"/>
</dbReference>
<dbReference type="NCBIfam" id="TIGR01079">
    <property type="entry name" value="rplX_bact"/>
    <property type="match status" value="1"/>
</dbReference>
<keyword evidence="8" id="KW-1185">Reference proteome</keyword>
<dbReference type="OrthoDB" id="359154at2759"/>
<dbReference type="InterPro" id="IPR041988">
    <property type="entry name" value="Ribosomal_uL24_KOW"/>
</dbReference>
<dbReference type="Pfam" id="PF17136">
    <property type="entry name" value="ribosomal_L24"/>
    <property type="match status" value="1"/>
</dbReference>
<sequence length="190" mass="21444">MRLHRSILKANSSRAMPRDKSLPKELRLKKWNIIKGDKVMIMTGKDRGESGIVSEVSRKTNRLYIRGLNLASKNVPKSKDSPTGKIQKEMPIHVSNVALVDPSSNQPTKIWLGTFVDPDTGVKETRRYAKGTGAYIPKVFNLSYQKGWKDGAFDTDPDVVKKVSFNTVPGIPPFPDDVMREIVNRYKKVF</sequence>
<dbReference type="SMART" id="SM00739">
    <property type="entry name" value="KOW"/>
    <property type="match status" value="1"/>
</dbReference>
<dbReference type="GO" id="GO:0005840">
    <property type="term" value="C:ribosome"/>
    <property type="evidence" value="ECO:0007669"/>
    <property type="project" value="UniProtKB-KW"/>
</dbReference>
<accession>A0A9W8L3S4</accession>
<proteinExistence type="inferred from homology"/>
<dbReference type="InterPro" id="IPR005824">
    <property type="entry name" value="KOW"/>
</dbReference>
<dbReference type="GO" id="GO:0006412">
    <property type="term" value="P:translation"/>
    <property type="evidence" value="ECO:0007669"/>
    <property type="project" value="InterPro"/>
</dbReference>
<dbReference type="InterPro" id="IPR005825">
    <property type="entry name" value="Ribosomal_uL24_CS"/>
</dbReference>
<dbReference type="HAMAP" id="MF_01326_B">
    <property type="entry name" value="Ribosomal_uL24_B"/>
    <property type="match status" value="1"/>
</dbReference>
<dbReference type="PROSITE" id="PS01108">
    <property type="entry name" value="RIBOSOMAL_L24"/>
    <property type="match status" value="1"/>
</dbReference>
<evidence type="ECO:0000256" key="1">
    <source>
        <dbReference type="ARBA" id="ARBA00010618"/>
    </source>
</evidence>
<dbReference type="SUPFAM" id="SSF50104">
    <property type="entry name" value="Translation proteins SH3-like domain"/>
    <property type="match status" value="1"/>
</dbReference>
<evidence type="ECO:0000256" key="2">
    <source>
        <dbReference type="ARBA" id="ARBA00022980"/>
    </source>
</evidence>
<dbReference type="InterPro" id="IPR003256">
    <property type="entry name" value="Ribosomal_uL24"/>
</dbReference>
<evidence type="ECO:0000313" key="7">
    <source>
        <dbReference type="EMBL" id="KAJ2685908.1"/>
    </source>
</evidence>
<dbReference type="Pfam" id="PF00467">
    <property type="entry name" value="KOW"/>
    <property type="match status" value="1"/>
</dbReference>
<reference evidence="7" key="1">
    <citation type="submission" date="2022-07" db="EMBL/GenBank/DDBJ databases">
        <title>Phylogenomic reconstructions and comparative analyses of Kickxellomycotina fungi.</title>
        <authorList>
            <person name="Reynolds N.K."/>
            <person name="Stajich J.E."/>
            <person name="Barry K."/>
            <person name="Grigoriev I.V."/>
            <person name="Crous P."/>
            <person name="Smith M.E."/>
        </authorList>
    </citation>
    <scope>NUCLEOTIDE SEQUENCE</scope>
    <source>
        <strain evidence="7">CBS 109367</strain>
    </source>
</reference>
<dbReference type="CDD" id="cd06089">
    <property type="entry name" value="KOW_RPL26"/>
    <property type="match status" value="1"/>
</dbReference>
<gene>
    <name evidence="7" type="ORF">IWW39_003988</name>
</gene>
<dbReference type="Gene3D" id="2.30.30.30">
    <property type="match status" value="1"/>
</dbReference>
<feature type="region of interest" description="Disordered" evidence="5">
    <location>
        <begin position="1"/>
        <end position="22"/>
    </location>
</feature>
<evidence type="ECO:0000256" key="3">
    <source>
        <dbReference type="ARBA" id="ARBA00023274"/>
    </source>
</evidence>
<dbReference type="PANTHER" id="PTHR12903">
    <property type="entry name" value="MITOCHONDRIAL RIBOSOMAL PROTEIN L24"/>
    <property type="match status" value="1"/>
</dbReference>
<evidence type="ECO:0000256" key="4">
    <source>
        <dbReference type="RuleBase" id="RU003477"/>
    </source>
</evidence>
<dbReference type="Proteomes" id="UP001151516">
    <property type="component" value="Unassembled WGS sequence"/>
</dbReference>
<evidence type="ECO:0000313" key="8">
    <source>
        <dbReference type="Proteomes" id="UP001151516"/>
    </source>
</evidence>